<protein>
    <submittedName>
        <fullName evidence="1">Uncharacterized protein</fullName>
    </submittedName>
</protein>
<gene>
    <name evidence="1" type="ORF">DPMN_119596</name>
</gene>
<proteinExistence type="predicted"/>
<evidence type="ECO:0000313" key="1">
    <source>
        <dbReference type="EMBL" id="KAH3818011.1"/>
    </source>
</evidence>
<dbReference type="AlphaFoldDB" id="A0A9D4GIG3"/>
<organism evidence="1 2">
    <name type="scientific">Dreissena polymorpha</name>
    <name type="common">Zebra mussel</name>
    <name type="synonym">Mytilus polymorpha</name>
    <dbReference type="NCBI Taxonomy" id="45954"/>
    <lineage>
        <taxon>Eukaryota</taxon>
        <taxon>Metazoa</taxon>
        <taxon>Spiralia</taxon>
        <taxon>Lophotrochozoa</taxon>
        <taxon>Mollusca</taxon>
        <taxon>Bivalvia</taxon>
        <taxon>Autobranchia</taxon>
        <taxon>Heteroconchia</taxon>
        <taxon>Euheterodonta</taxon>
        <taxon>Imparidentia</taxon>
        <taxon>Neoheterodontei</taxon>
        <taxon>Myida</taxon>
        <taxon>Dreissenoidea</taxon>
        <taxon>Dreissenidae</taxon>
        <taxon>Dreissena</taxon>
    </lineage>
</organism>
<accession>A0A9D4GIG3</accession>
<reference evidence="1" key="2">
    <citation type="submission" date="2020-11" db="EMBL/GenBank/DDBJ databases">
        <authorList>
            <person name="McCartney M.A."/>
            <person name="Auch B."/>
            <person name="Kono T."/>
            <person name="Mallez S."/>
            <person name="Becker A."/>
            <person name="Gohl D.M."/>
            <person name="Silverstein K.A.T."/>
            <person name="Koren S."/>
            <person name="Bechman K.B."/>
            <person name="Herman A."/>
            <person name="Abrahante J.E."/>
            <person name="Garbe J."/>
        </authorList>
    </citation>
    <scope>NUCLEOTIDE SEQUENCE</scope>
    <source>
        <strain evidence="1">Duluth1</strain>
        <tissue evidence="1">Whole animal</tissue>
    </source>
</reference>
<evidence type="ECO:0000313" key="2">
    <source>
        <dbReference type="Proteomes" id="UP000828390"/>
    </source>
</evidence>
<dbReference type="Proteomes" id="UP000828390">
    <property type="component" value="Unassembled WGS sequence"/>
</dbReference>
<comment type="caution">
    <text evidence="1">The sequence shown here is derived from an EMBL/GenBank/DDBJ whole genome shotgun (WGS) entry which is preliminary data.</text>
</comment>
<reference evidence="1" key="1">
    <citation type="journal article" date="2019" name="bioRxiv">
        <title>The Genome of the Zebra Mussel, Dreissena polymorpha: A Resource for Invasive Species Research.</title>
        <authorList>
            <person name="McCartney M.A."/>
            <person name="Auch B."/>
            <person name="Kono T."/>
            <person name="Mallez S."/>
            <person name="Zhang Y."/>
            <person name="Obille A."/>
            <person name="Becker A."/>
            <person name="Abrahante J.E."/>
            <person name="Garbe J."/>
            <person name="Badalamenti J.P."/>
            <person name="Herman A."/>
            <person name="Mangelson H."/>
            <person name="Liachko I."/>
            <person name="Sullivan S."/>
            <person name="Sone E.D."/>
            <person name="Koren S."/>
            <person name="Silverstein K.A.T."/>
            <person name="Beckman K.B."/>
            <person name="Gohl D.M."/>
        </authorList>
    </citation>
    <scope>NUCLEOTIDE SEQUENCE</scope>
    <source>
        <strain evidence="1">Duluth1</strain>
        <tissue evidence="1">Whole animal</tissue>
    </source>
</reference>
<sequence>MIEATLQFIERNGTNYEVPFNVILDWDDKKGCFTVARGLGRSNRKQASWIITVSNMYGKVRAMGFV</sequence>
<name>A0A9D4GIG3_DREPO</name>
<keyword evidence="2" id="KW-1185">Reference proteome</keyword>
<dbReference type="EMBL" id="JAIWYP010000005">
    <property type="protein sequence ID" value="KAH3818011.1"/>
    <property type="molecule type" value="Genomic_DNA"/>
</dbReference>